<comment type="caution">
    <text evidence="9">The sequence shown here is derived from an EMBL/GenBank/DDBJ whole genome shotgun (WGS) entry which is preliminary data.</text>
</comment>
<evidence type="ECO:0000313" key="9">
    <source>
        <dbReference type="EMBL" id="KAG6479822.1"/>
    </source>
</evidence>
<evidence type="ECO:0000259" key="8">
    <source>
        <dbReference type="Pfam" id="PF04577"/>
    </source>
</evidence>
<gene>
    <name evidence="9" type="ORF">ZIOFF_063296</name>
</gene>
<evidence type="ECO:0000256" key="6">
    <source>
        <dbReference type="SAM" id="MobiDB-lite"/>
    </source>
</evidence>
<dbReference type="GO" id="GO:0016763">
    <property type="term" value="F:pentosyltransferase activity"/>
    <property type="evidence" value="ECO:0007669"/>
    <property type="project" value="UniProtKB-ARBA"/>
</dbReference>
<comment type="subcellular location">
    <subcellularLocation>
        <location evidence="1">Golgi apparatus membrane</location>
        <topology evidence="1">Single-pass type II membrane protein</topology>
    </subcellularLocation>
</comment>
<dbReference type="PANTHER" id="PTHR20961">
    <property type="entry name" value="GLYCOSYLTRANSFERASE"/>
    <property type="match status" value="1"/>
</dbReference>
<accession>A0A8J5F6B6</accession>
<dbReference type="InterPro" id="IPR049625">
    <property type="entry name" value="Glyco_transf_61_cat"/>
</dbReference>
<protein>
    <recommendedName>
        <fullName evidence="8">Glycosyltransferase 61 catalytic domain-containing protein</fullName>
    </recommendedName>
</protein>
<evidence type="ECO:0000256" key="7">
    <source>
        <dbReference type="SAM" id="Phobius"/>
    </source>
</evidence>
<keyword evidence="7" id="KW-0472">Membrane</keyword>
<reference evidence="9 10" key="1">
    <citation type="submission" date="2020-08" db="EMBL/GenBank/DDBJ databases">
        <title>Plant Genome Project.</title>
        <authorList>
            <person name="Zhang R.-G."/>
        </authorList>
    </citation>
    <scope>NUCLEOTIDE SEQUENCE [LARGE SCALE GENOMIC DNA]</scope>
    <source>
        <tissue evidence="9">Rhizome</tissue>
    </source>
</reference>
<dbReference type="Proteomes" id="UP000734854">
    <property type="component" value="Unassembled WGS sequence"/>
</dbReference>
<keyword evidence="5" id="KW-0325">Glycoprotein</keyword>
<dbReference type="AlphaFoldDB" id="A0A8J5F6B6"/>
<evidence type="ECO:0000256" key="3">
    <source>
        <dbReference type="ARBA" id="ARBA00022676"/>
    </source>
</evidence>
<keyword evidence="7" id="KW-1133">Transmembrane helix</keyword>
<proteinExistence type="predicted"/>
<feature type="domain" description="Glycosyltransferase 61 catalytic" evidence="8">
    <location>
        <begin position="241"/>
        <end position="429"/>
    </location>
</feature>
<dbReference type="InterPro" id="IPR007657">
    <property type="entry name" value="Glycosyltransferase_61"/>
</dbReference>
<keyword evidence="3" id="KW-0328">Glycosyltransferase</keyword>
<dbReference type="Pfam" id="PF04577">
    <property type="entry name" value="Glyco_transf_61"/>
    <property type="match status" value="1"/>
</dbReference>
<evidence type="ECO:0000256" key="1">
    <source>
        <dbReference type="ARBA" id="ARBA00004323"/>
    </source>
</evidence>
<sequence length="523" mass="58539">MKLAAPLKGVPPVYYGAWLLVACFLLSLIYLSATNSDALSFSFLGSQMSYSVTAPASSTASSNQQFVVSWFIVLGICSAGTREKEGIERSSPCDLKFNYCEVDDRAVLDRSRETVESLNNNNASTSVDQLQRSPTTKAEMSDRSPLCDLSNYRSDTCEIKGDARVAGKDSPSVVAVLPGGSSVQSWKIKPYARKSDPTAMRNVRQIDVRAVVDHIAAVPRCDVTHTAPAVVFSTGGYLGNYFHDFTDVLVPLFQTAGPFAGEVQLVVADFKFWWVGKYLPYFNRISRYPIIDFDRDERVHCFRHVLVGLRSSRDLIIDPASSPARYTMLDFTKFMRETYSLDRDQAGGARGRRNPRLLVISRARTRKFMNVDEIARLARKVGFEVVVAEADFGGVANFSRLVNSCDAMLGVHGAGLTNAVFLPTNAVLIQVVPFGKLEWIAANYFRNPAREMRLRYLEYTIGAEESTLTELYSRDDPVFRDPESIHKLGWFTMGAIYLDKQNVRLDLRRFRPVLSRALKLLRN</sequence>
<evidence type="ECO:0000256" key="5">
    <source>
        <dbReference type="ARBA" id="ARBA00023180"/>
    </source>
</evidence>
<feature type="transmembrane region" description="Helical" evidence="7">
    <location>
        <begin position="12"/>
        <end position="33"/>
    </location>
</feature>
<name>A0A8J5F6B6_ZINOF</name>
<comment type="pathway">
    <text evidence="2">Glycan metabolism.</text>
</comment>
<evidence type="ECO:0000256" key="4">
    <source>
        <dbReference type="ARBA" id="ARBA00022679"/>
    </source>
</evidence>
<evidence type="ECO:0000256" key="2">
    <source>
        <dbReference type="ARBA" id="ARBA00004881"/>
    </source>
</evidence>
<feature type="compositionally biased region" description="Polar residues" evidence="6">
    <location>
        <begin position="117"/>
        <end position="138"/>
    </location>
</feature>
<dbReference type="GO" id="GO:0000139">
    <property type="term" value="C:Golgi membrane"/>
    <property type="evidence" value="ECO:0007669"/>
    <property type="project" value="UniProtKB-SubCell"/>
</dbReference>
<dbReference type="PROSITE" id="PS51257">
    <property type="entry name" value="PROKAR_LIPOPROTEIN"/>
    <property type="match status" value="1"/>
</dbReference>
<keyword evidence="4" id="KW-0808">Transferase</keyword>
<organism evidence="9 10">
    <name type="scientific">Zingiber officinale</name>
    <name type="common">Ginger</name>
    <name type="synonym">Amomum zingiber</name>
    <dbReference type="NCBI Taxonomy" id="94328"/>
    <lineage>
        <taxon>Eukaryota</taxon>
        <taxon>Viridiplantae</taxon>
        <taxon>Streptophyta</taxon>
        <taxon>Embryophyta</taxon>
        <taxon>Tracheophyta</taxon>
        <taxon>Spermatophyta</taxon>
        <taxon>Magnoliopsida</taxon>
        <taxon>Liliopsida</taxon>
        <taxon>Zingiberales</taxon>
        <taxon>Zingiberaceae</taxon>
        <taxon>Zingiber</taxon>
    </lineage>
</organism>
<feature type="region of interest" description="Disordered" evidence="6">
    <location>
        <begin position="117"/>
        <end position="144"/>
    </location>
</feature>
<dbReference type="PANTHER" id="PTHR20961:SF144">
    <property type="entry name" value="OS01G0119100 PROTEIN"/>
    <property type="match status" value="1"/>
</dbReference>
<keyword evidence="7" id="KW-0812">Transmembrane</keyword>
<dbReference type="EMBL" id="JACMSC010000017">
    <property type="protein sequence ID" value="KAG6479822.1"/>
    <property type="molecule type" value="Genomic_DNA"/>
</dbReference>
<keyword evidence="10" id="KW-1185">Reference proteome</keyword>
<evidence type="ECO:0000313" key="10">
    <source>
        <dbReference type="Proteomes" id="UP000734854"/>
    </source>
</evidence>